<dbReference type="EMBL" id="PQXN01000610">
    <property type="protein sequence ID" value="TGO44087.1"/>
    <property type="molecule type" value="Genomic_DNA"/>
</dbReference>
<feature type="transmembrane region" description="Helical" evidence="6">
    <location>
        <begin position="218"/>
        <end position="240"/>
    </location>
</feature>
<feature type="transmembrane region" description="Helical" evidence="6">
    <location>
        <begin position="173"/>
        <end position="195"/>
    </location>
</feature>
<comment type="similarity">
    <text evidence="5">Belongs to the SAT4 family.</text>
</comment>
<feature type="transmembrane region" description="Helical" evidence="6">
    <location>
        <begin position="252"/>
        <end position="277"/>
    </location>
</feature>
<dbReference type="InterPro" id="IPR052337">
    <property type="entry name" value="SAT4-like"/>
</dbReference>
<evidence type="ECO:0000256" key="3">
    <source>
        <dbReference type="ARBA" id="ARBA00022989"/>
    </source>
</evidence>
<evidence type="ECO:0000256" key="4">
    <source>
        <dbReference type="ARBA" id="ARBA00023136"/>
    </source>
</evidence>
<comment type="caution">
    <text evidence="8">The sequence shown here is derived from an EMBL/GenBank/DDBJ whole genome shotgun (WGS) entry which is preliminary data.</text>
</comment>
<comment type="subcellular location">
    <subcellularLocation>
        <location evidence="1">Membrane</location>
        <topology evidence="1">Multi-pass membrane protein</topology>
    </subcellularLocation>
</comment>
<evidence type="ECO:0000256" key="5">
    <source>
        <dbReference type="ARBA" id="ARBA00038359"/>
    </source>
</evidence>
<feature type="domain" description="Rhodopsin" evidence="7">
    <location>
        <begin position="59"/>
        <end position="319"/>
    </location>
</feature>
<evidence type="ECO:0000256" key="1">
    <source>
        <dbReference type="ARBA" id="ARBA00004141"/>
    </source>
</evidence>
<feature type="transmembrane region" description="Helical" evidence="6">
    <location>
        <begin position="145"/>
        <end position="166"/>
    </location>
</feature>
<feature type="transmembrane region" description="Helical" evidence="6">
    <location>
        <begin position="75"/>
        <end position="93"/>
    </location>
</feature>
<keyword evidence="2 6" id="KW-0812">Transmembrane</keyword>
<keyword evidence="9" id="KW-1185">Reference proteome</keyword>
<dbReference type="PANTHER" id="PTHR33048">
    <property type="entry name" value="PTH11-LIKE INTEGRAL MEMBRANE PROTEIN (AFU_ORTHOLOGUE AFUA_5G11245)"/>
    <property type="match status" value="1"/>
</dbReference>
<name>A0A4Z1HGC9_9HELO</name>
<protein>
    <recommendedName>
        <fullName evidence="7">Rhodopsin domain-containing protein</fullName>
    </recommendedName>
</protein>
<evidence type="ECO:0000256" key="6">
    <source>
        <dbReference type="SAM" id="Phobius"/>
    </source>
</evidence>
<evidence type="ECO:0000313" key="8">
    <source>
        <dbReference type="EMBL" id="TGO44087.1"/>
    </source>
</evidence>
<evidence type="ECO:0000256" key="2">
    <source>
        <dbReference type="ARBA" id="ARBA00022692"/>
    </source>
</evidence>
<dbReference type="GO" id="GO:0016020">
    <property type="term" value="C:membrane"/>
    <property type="evidence" value="ECO:0007669"/>
    <property type="project" value="UniProtKB-SubCell"/>
</dbReference>
<dbReference type="OrthoDB" id="5401779at2759"/>
<feature type="transmembrane region" description="Helical" evidence="6">
    <location>
        <begin position="42"/>
        <end position="63"/>
    </location>
</feature>
<evidence type="ECO:0000313" key="9">
    <source>
        <dbReference type="Proteomes" id="UP000297527"/>
    </source>
</evidence>
<keyword evidence="4 6" id="KW-0472">Membrane</keyword>
<dbReference type="InterPro" id="IPR049326">
    <property type="entry name" value="Rhodopsin_dom_fungi"/>
</dbReference>
<organism evidence="8 9">
    <name type="scientific">Botryotinia convoluta</name>
    <dbReference type="NCBI Taxonomy" id="54673"/>
    <lineage>
        <taxon>Eukaryota</taxon>
        <taxon>Fungi</taxon>
        <taxon>Dikarya</taxon>
        <taxon>Ascomycota</taxon>
        <taxon>Pezizomycotina</taxon>
        <taxon>Leotiomycetes</taxon>
        <taxon>Helotiales</taxon>
        <taxon>Sclerotiniaceae</taxon>
        <taxon>Botryotinia</taxon>
    </lineage>
</organism>
<sequence length="417" mass="46204">MPPTDLTGPSTILLSHLQFDLNNLIARDAIDDGIPNPRGKNLANLAIAFACLSFFFVSARLGTRVFLQKLEIDDWFIVPALLMALAMAVTFNMEAKNGFGLHTSQVSKEHKIEALKVGSISFLVYPFSIIPAPSNILKWFFAAQILYKIASCFTKISICLFYLRIFPSKNFRIATFVTIGIVIVYSIAAVSATIWSCNPIEKSWNKALPGSCIQIGNVWYSTSVMAIVTDLIIIVLPIYQIRRLQLPLSQKFGLVLMFSLGFLSYNVIACTIVRMATVGPAITATDTMYYQATSNSWTFLEVNVSIICASLPILKAPIVKFCPWLMRNKTTTSAYGMNFSKDNYGTKNALPSHDGSVRDSRIRGVTGRTKTDAPRDSDEEFILEEMGKGVRKTTEFNISYEATSIKNVGGRTSILKT</sequence>
<feature type="transmembrane region" description="Helical" evidence="6">
    <location>
        <begin position="297"/>
        <end position="319"/>
    </location>
</feature>
<gene>
    <name evidence="8" type="ORF">BCON_0612g00040</name>
</gene>
<keyword evidence="3 6" id="KW-1133">Transmembrane helix</keyword>
<dbReference type="AlphaFoldDB" id="A0A4Z1HGC9"/>
<dbReference type="PANTHER" id="PTHR33048:SF47">
    <property type="entry name" value="INTEGRAL MEMBRANE PROTEIN-RELATED"/>
    <property type="match status" value="1"/>
</dbReference>
<accession>A0A4Z1HGC9</accession>
<evidence type="ECO:0000259" key="7">
    <source>
        <dbReference type="Pfam" id="PF20684"/>
    </source>
</evidence>
<reference evidence="8 9" key="1">
    <citation type="submission" date="2017-12" db="EMBL/GenBank/DDBJ databases">
        <title>Comparative genomics of Botrytis spp.</title>
        <authorList>
            <person name="Valero-Jimenez C.A."/>
            <person name="Tapia P."/>
            <person name="Veloso J."/>
            <person name="Silva-Moreno E."/>
            <person name="Staats M."/>
            <person name="Valdes J.H."/>
            <person name="Van Kan J.A.L."/>
        </authorList>
    </citation>
    <scope>NUCLEOTIDE SEQUENCE [LARGE SCALE GENOMIC DNA]</scope>
    <source>
        <strain evidence="8 9">MUCL11595</strain>
    </source>
</reference>
<dbReference type="Proteomes" id="UP000297527">
    <property type="component" value="Unassembled WGS sequence"/>
</dbReference>
<dbReference type="Pfam" id="PF20684">
    <property type="entry name" value="Fung_rhodopsin"/>
    <property type="match status" value="1"/>
</dbReference>
<proteinExistence type="inferred from homology"/>